<reference evidence="2" key="1">
    <citation type="submission" date="2020-08" db="EMBL/GenBank/DDBJ databases">
        <title>Genome Sequencing and Pan-Genome Analysis of Migratory bird Vibrio Strains, Inner Mongolia.</title>
        <authorList>
            <person name="Zheng L."/>
        </authorList>
    </citation>
    <scope>NUCLEOTIDE SEQUENCE</scope>
    <source>
        <strain evidence="2">M13F</strain>
    </source>
</reference>
<sequence length="52" mass="5920">MDDTNMAKAPKKTKTAAPQADSNEKMPLTQHQTRKKIEDILEQRAFEKQYGG</sequence>
<feature type="region of interest" description="Disordered" evidence="1">
    <location>
        <begin position="1"/>
        <end position="34"/>
    </location>
</feature>
<accession>A0A9X0R9U5</accession>
<dbReference type="RefSeq" id="WP_004397053.1">
    <property type="nucleotide sequence ID" value="NZ_CAWQCL010000004.1"/>
</dbReference>
<keyword evidence="3" id="KW-1185">Reference proteome</keyword>
<dbReference type="Proteomes" id="UP000615796">
    <property type="component" value="Unassembled WGS sequence"/>
</dbReference>
<protein>
    <submittedName>
        <fullName evidence="2">Uncharacterized protein</fullName>
    </submittedName>
</protein>
<comment type="caution">
    <text evidence="2">The sequence shown here is derived from an EMBL/GenBank/DDBJ whole genome shotgun (WGS) entry which is preliminary data.</text>
</comment>
<proteinExistence type="predicted"/>
<name>A0A9X0R9U5_VIBME</name>
<gene>
    <name evidence="2" type="ORF">H8Q88_15735</name>
</gene>
<organism evidence="2 3">
    <name type="scientific">Vibrio metschnikovii</name>
    <dbReference type="NCBI Taxonomy" id="28172"/>
    <lineage>
        <taxon>Bacteria</taxon>
        <taxon>Pseudomonadati</taxon>
        <taxon>Pseudomonadota</taxon>
        <taxon>Gammaproteobacteria</taxon>
        <taxon>Vibrionales</taxon>
        <taxon>Vibrionaceae</taxon>
        <taxon>Vibrio</taxon>
    </lineage>
</organism>
<dbReference type="GeneID" id="79889978"/>
<evidence type="ECO:0000313" key="3">
    <source>
        <dbReference type="Proteomes" id="UP000615796"/>
    </source>
</evidence>
<evidence type="ECO:0000313" key="2">
    <source>
        <dbReference type="EMBL" id="MBC5852358.1"/>
    </source>
</evidence>
<dbReference type="AlphaFoldDB" id="A0A9X0R9U5"/>
<evidence type="ECO:0000256" key="1">
    <source>
        <dbReference type="SAM" id="MobiDB-lite"/>
    </source>
</evidence>
<dbReference type="EMBL" id="JACRUP010000012">
    <property type="protein sequence ID" value="MBC5852358.1"/>
    <property type="molecule type" value="Genomic_DNA"/>
</dbReference>